<keyword evidence="2" id="KW-0449">Lipoprotein</keyword>
<feature type="region of interest" description="Disordered" evidence="1">
    <location>
        <begin position="1"/>
        <end position="21"/>
    </location>
</feature>
<accession>A0ABW7D425</accession>
<proteinExistence type="predicted"/>
<dbReference type="EMBL" id="JBHGCJ010000012">
    <property type="protein sequence ID" value="MFG6110539.1"/>
    <property type="molecule type" value="Genomic_DNA"/>
</dbReference>
<evidence type="ECO:0000256" key="1">
    <source>
        <dbReference type="SAM" id="MobiDB-lite"/>
    </source>
</evidence>
<dbReference type="PANTHER" id="PTHR37625:SF5">
    <property type="entry name" value="LIPOPROTEIN"/>
    <property type="match status" value="1"/>
</dbReference>
<dbReference type="Proteomes" id="UP001605261">
    <property type="component" value="Unassembled WGS sequence"/>
</dbReference>
<dbReference type="InterPro" id="IPR017734">
    <property type="entry name" value="T6SS_SciN"/>
</dbReference>
<keyword evidence="3" id="KW-1185">Reference proteome</keyword>
<dbReference type="Pfam" id="PF12790">
    <property type="entry name" value="T6SS-SciN"/>
    <property type="match status" value="1"/>
</dbReference>
<name>A0ABW7D425_9GAMM</name>
<evidence type="ECO:0000313" key="2">
    <source>
        <dbReference type="EMBL" id="MFG6110539.1"/>
    </source>
</evidence>
<dbReference type="PANTHER" id="PTHR37625">
    <property type="entry name" value="OUTER MEMBRANE LIPOPROTEIN-RELATED"/>
    <property type="match status" value="1"/>
</dbReference>
<evidence type="ECO:0000313" key="3">
    <source>
        <dbReference type="Proteomes" id="UP001605261"/>
    </source>
</evidence>
<dbReference type="InterPro" id="IPR038706">
    <property type="entry name" value="Type_VI_SciN-like_sf"/>
</dbReference>
<reference evidence="2 3" key="1">
    <citation type="submission" date="2024-09" db="EMBL/GenBank/DDBJ databases">
        <authorList>
            <consortium name="All-Russian atlas of soil microorganisms"/>
            <consortium name="as a basis for the search for new antimicrobial producers and enzymes with unique properties"/>
            <person name="Sokolova E.A."/>
            <person name="Voronina E.N."/>
        </authorList>
    </citation>
    <scope>NUCLEOTIDE SEQUENCE [LARGE SCALE GENOMIC DNA]</scope>
    <source>
        <strain evidence="2 3">AF-22b-331.1</strain>
    </source>
</reference>
<dbReference type="RefSeq" id="WP_394164111.1">
    <property type="nucleotide sequence ID" value="NZ_JBHGCJ010000012.1"/>
</dbReference>
<dbReference type="Gene3D" id="2.60.40.4150">
    <property type="entry name" value="Type VI secretion system, lipoprotein SciN"/>
    <property type="match status" value="1"/>
</dbReference>
<protein>
    <submittedName>
        <fullName evidence="2">Type VI secretion system lipoprotein TssJ</fullName>
    </submittedName>
</protein>
<dbReference type="NCBIfam" id="TIGR03352">
    <property type="entry name" value="VI_chp_3"/>
    <property type="match status" value="1"/>
</dbReference>
<sequence length="256" mass="27723">MKKTLQVLKDPGIAVGEPRDQPSQVALSLVTSAGVNPNAFAQEEPASPRDEAVPYRVNLSSDDLSSLLGQLKATTDIVHAEFQATHGHGPGTGSIAIEEGPPEQEPTRHIVNEGDGAARQVGQYRDGASKPDGEPAVSPATTMQARQANPIAVKVFELKDNGMFLAADADALMDKPEKTLGKTYVDHDEYVLRPDEFKFVRFHTVKPATHFIAVVAAYQDIHSVNWKAVWRIEPTGGRYPLLVSLDEHGVTIKGED</sequence>
<comment type="caution">
    <text evidence="2">The sequence shown here is derived from an EMBL/GenBank/DDBJ whole genome shotgun (WGS) entry which is preliminary data.</text>
</comment>
<gene>
    <name evidence="2" type="primary">tssJ</name>
    <name evidence="2" type="ORF">ACEU0G_000416</name>
</gene>
<organism evidence="2 3">
    <name type="scientific">Stenotrophomonas nematodicola</name>
    <dbReference type="NCBI Taxonomy" id="2656746"/>
    <lineage>
        <taxon>Bacteria</taxon>
        <taxon>Pseudomonadati</taxon>
        <taxon>Pseudomonadota</taxon>
        <taxon>Gammaproteobacteria</taxon>
        <taxon>Lysobacterales</taxon>
        <taxon>Lysobacteraceae</taxon>
        <taxon>Stenotrophomonas</taxon>
    </lineage>
</organism>